<dbReference type="InterPro" id="IPR002656">
    <property type="entry name" value="Acyl_transf_3_dom"/>
</dbReference>
<organism evidence="9 10">
    <name type="scientific">Tessaracoccus lubricantis</name>
    <dbReference type="NCBI Taxonomy" id="545543"/>
    <lineage>
        <taxon>Bacteria</taxon>
        <taxon>Bacillati</taxon>
        <taxon>Actinomycetota</taxon>
        <taxon>Actinomycetes</taxon>
        <taxon>Propionibacteriales</taxon>
        <taxon>Propionibacteriaceae</taxon>
        <taxon>Tessaracoccus</taxon>
    </lineage>
</organism>
<accession>A0ABP9FG25</accession>
<dbReference type="PANTHER" id="PTHR40074:SF2">
    <property type="entry name" value="O-ACETYLTRANSFERASE WECH"/>
    <property type="match status" value="1"/>
</dbReference>
<feature type="transmembrane region" description="Helical" evidence="7">
    <location>
        <begin position="12"/>
        <end position="34"/>
    </location>
</feature>
<keyword evidence="10" id="KW-1185">Reference proteome</keyword>
<feature type="transmembrane region" description="Helical" evidence="7">
    <location>
        <begin position="46"/>
        <end position="64"/>
    </location>
</feature>
<evidence type="ECO:0000313" key="9">
    <source>
        <dbReference type="EMBL" id="GAA4902144.1"/>
    </source>
</evidence>
<proteinExistence type="inferred from homology"/>
<name>A0ABP9FG25_9ACTN</name>
<comment type="similarity">
    <text evidence="2">Belongs to the acyltransferase 3 family.</text>
</comment>
<comment type="subcellular location">
    <subcellularLocation>
        <location evidence="1">Cell membrane</location>
        <topology evidence="1">Multi-pass membrane protein</topology>
    </subcellularLocation>
</comment>
<evidence type="ECO:0000256" key="6">
    <source>
        <dbReference type="ARBA" id="ARBA00023136"/>
    </source>
</evidence>
<dbReference type="Proteomes" id="UP001501521">
    <property type="component" value="Unassembled WGS sequence"/>
</dbReference>
<feature type="transmembrane region" description="Helical" evidence="7">
    <location>
        <begin position="240"/>
        <end position="259"/>
    </location>
</feature>
<feature type="transmembrane region" description="Helical" evidence="7">
    <location>
        <begin position="76"/>
        <end position="95"/>
    </location>
</feature>
<evidence type="ECO:0000313" key="10">
    <source>
        <dbReference type="Proteomes" id="UP001501521"/>
    </source>
</evidence>
<evidence type="ECO:0000256" key="3">
    <source>
        <dbReference type="ARBA" id="ARBA00022475"/>
    </source>
</evidence>
<keyword evidence="4 7" id="KW-0812">Transmembrane</keyword>
<gene>
    <name evidence="9" type="ORF">GCM10025789_21020</name>
</gene>
<evidence type="ECO:0000256" key="5">
    <source>
        <dbReference type="ARBA" id="ARBA00022989"/>
    </source>
</evidence>
<evidence type="ECO:0000256" key="1">
    <source>
        <dbReference type="ARBA" id="ARBA00004651"/>
    </source>
</evidence>
<dbReference type="PANTHER" id="PTHR40074">
    <property type="entry name" value="O-ACETYLTRANSFERASE WECH"/>
    <property type="match status" value="1"/>
</dbReference>
<evidence type="ECO:0000259" key="8">
    <source>
        <dbReference type="Pfam" id="PF01757"/>
    </source>
</evidence>
<reference evidence="10" key="1">
    <citation type="journal article" date="2019" name="Int. J. Syst. Evol. Microbiol.">
        <title>The Global Catalogue of Microorganisms (GCM) 10K type strain sequencing project: providing services to taxonomists for standard genome sequencing and annotation.</title>
        <authorList>
            <consortium name="The Broad Institute Genomics Platform"/>
            <consortium name="The Broad Institute Genome Sequencing Center for Infectious Disease"/>
            <person name="Wu L."/>
            <person name="Ma J."/>
        </authorList>
    </citation>
    <scope>NUCLEOTIDE SEQUENCE [LARGE SCALE GENOMIC DNA]</scope>
    <source>
        <strain evidence="10">JCM 19125</strain>
    </source>
</reference>
<dbReference type="Pfam" id="PF01757">
    <property type="entry name" value="Acyl_transf_3"/>
    <property type="match status" value="1"/>
</dbReference>
<sequence length="296" mass="32384">MQFPAEVNDWFVWLSPVRMPVLMFLSGMLLDRSLAKPIAGYIDGKLRHIAWPYVVWALLTALVTRRPESVAEAEHWVAGPFHLWFLVVLLALYAFGAVTRHVPPVIVAMIFAGASLLSPVEYLPVERLFYFGVFFFVGCAVSRHAQLVTKLGAWWPAAGTALLAAHVAADGRLFDGSPAAETLPGTIALVVVAVWLATRLPRLPLIEVLGRHSIVFYTAHFTGVHLAAELGSYLHLGTTALYALALAGGLGLPSALLLLRRWTGVLFALPRRREMATPAPRVAERAPFVDVPLVRS</sequence>
<comment type="caution">
    <text evidence="9">The sequence shown here is derived from an EMBL/GenBank/DDBJ whole genome shotgun (WGS) entry which is preliminary data.</text>
</comment>
<keyword evidence="3" id="KW-1003">Cell membrane</keyword>
<evidence type="ECO:0000256" key="7">
    <source>
        <dbReference type="SAM" id="Phobius"/>
    </source>
</evidence>
<feature type="domain" description="Acyltransferase 3" evidence="8">
    <location>
        <begin position="13"/>
        <end position="253"/>
    </location>
</feature>
<dbReference type="RefSeq" id="WP_345582605.1">
    <property type="nucleotide sequence ID" value="NZ_BAABLV010000035.1"/>
</dbReference>
<feature type="transmembrane region" description="Helical" evidence="7">
    <location>
        <begin position="181"/>
        <end position="197"/>
    </location>
</feature>
<keyword evidence="6 7" id="KW-0472">Membrane</keyword>
<feature type="transmembrane region" description="Helical" evidence="7">
    <location>
        <begin position="152"/>
        <end position="169"/>
    </location>
</feature>
<feature type="transmembrane region" description="Helical" evidence="7">
    <location>
        <begin position="209"/>
        <end position="228"/>
    </location>
</feature>
<feature type="transmembrane region" description="Helical" evidence="7">
    <location>
        <begin position="102"/>
        <end position="122"/>
    </location>
</feature>
<evidence type="ECO:0000256" key="2">
    <source>
        <dbReference type="ARBA" id="ARBA00007400"/>
    </source>
</evidence>
<evidence type="ECO:0000256" key="4">
    <source>
        <dbReference type="ARBA" id="ARBA00022692"/>
    </source>
</evidence>
<dbReference type="EMBL" id="BAABLV010000035">
    <property type="protein sequence ID" value="GAA4902144.1"/>
    <property type="molecule type" value="Genomic_DNA"/>
</dbReference>
<feature type="transmembrane region" description="Helical" evidence="7">
    <location>
        <begin position="128"/>
        <end position="145"/>
    </location>
</feature>
<protein>
    <recommendedName>
        <fullName evidence="8">Acyltransferase 3 domain-containing protein</fullName>
    </recommendedName>
</protein>
<keyword evidence="5 7" id="KW-1133">Transmembrane helix</keyword>